<organism evidence="1 2">
    <name type="scientific">Paratrimastix pyriformis</name>
    <dbReference type="NCBI Taxonomy" id="342808"/>
    <lineage>
        <taxon>Eukaryota</taxon>
        <taxon>Metamonada</taxon>
        <taxon>Preaxostyla</taxon>
        <taxon>Paratrimastigidae</taxon>
        <taxon>Paratrimastix</taxon>
    </lineage>
</organism>
<reference evidence="1" key="1">
    <citation type="journal article" date="2022" name="bioRxiv">
        <title>Genomics of Preaxostyla Flagellates Illuminates Evolutionary Transitions and the Path Towards Mitochondrial Loss.</title>
        <authorList>
            <person name="Novak L.V.F."/>
            <person name="Treitli S.C."/>
            <person name="Pyrih J."/>
            <person name="Halakuc P."/>
            <person name="Pipaliya S.V."/>
            <person name="Vacek V."/>
            <person name="Brzon O."/>
            <person name="Soukal P."/>
            <person name="Eme L."/>
            <person name="Dacks J.B."/>
            <person name="Karnkowska A."/>
            <person name="Elias M."/>
            <person name="Hampl V."/>
        </authorList>
    </citation>
    <scope>NUCLEOTIDE SEQUENCE</scope>
    <source>
        <strain evidence="1">RCP-MX</strain>
    </source>
</reference>
<accession>A0ABQ8UU52</accession>
<name>A0ABQ8UU52_9EUKA</name>
<keyword evidence="2" id="KW-1185">Reference proteome</keyword>
<evidence type="ECO:0000313" key="2">
    <source>
        <dbReference type="Proteomes" id="UP001141327"/>
    </source>
</evidence>
<dbReference type="EMBL" id="JAPMOS010000005">
    <property type="protein sequence ID" value="KAJ4461883.1"/>
    <property type="molecule type" value="Genomic_DNA"/>
</dbReference>
<dbReference type="Proteomes" id="UP001141327">
    <property type="component" value="Unassembled WGS sequence"/>
</dbReference>
<sequence>MSTGEEYGRQSGKPLTIFALRLFHLVEWHLQQIPNHCRKGHLILSGVLRDRDCWRLAAKSTGPGPRATRVEELLRLPRFGQPVPRFREKVVPLLEADRPGFVHPVPAADDSTRDQTAPHGVLVTNEMRRLYRYVCWAFSDPCVICVDGPPFAGKSQSLKVIAAALKELHPGQAIIYERSTPPTALDALLVHPPPFGAFLVLDQEKPSSFDDILTLADLHHLHVLVATASAWPRITDSASGQIDLYNFHHVLDGGTEAFGFYLRAFPTCLSDDDLRQLHAFLGGSLCAAMWLLGHRKLPRDEDVRWPEGPITIPPVLAPFPLAERVLAYLVGHMRSRMDKSPYFFYLADLFLSAKKTDRIRVDESTDLRWFLYAPESRCRIASPLYRHALEFACRLAPLQRPFNAIPPWALRIPAVMDFYHKRLRLESQKSGSCG</sequence>
<evidence type="ECO:0000313" key="1">
    <source>
        <dbReference type="EMBL" id="KAJ4461883.1"/>
    </source>
</evidence>
<comment type="caution">
    <text evidence="1">The sequence shown here is derived from an EMBL/GenBank/DDBJ whole genome shotgun (WGS) entry which is preliminary data.</text>
</comment>
<gene>
    <name evidence="1" type="ORF">PAPYR_1568</name>
</gene>
<protein>
    <submittedName>
        <fullName evidence="1">Uncharacterized protein</fullName>
    </submittedName>
</protein>
<proteinExistence type="predicted"/>